<dbReference type="EMBL" id="HBUF01120432">
    <property type="protein sequence ID" value="CAG6642032.1"/>
    <property type="molecule type" value="Transcribed_RNA"/>
</dbReference>
<dbReference type="InterPro" id="IPR051040">
    <property type="entry name" value="COX23"/>
</dbReference>
<evidence type="ECO:0000313" key="6">
    <source>
        <dbReference type="EMBL" id="CAG6780152.1"/>
    </source>
</evidence>
<dbReference type="EMBL" id="HBUF01354971">
    <property type="protein sequence ID" value="CAG6716710.1"/>
    <property type="molecule type" value="Transcribed_RNA"/>
</dbReference>
<dbReference type="EMBL" id="HBUF01617205">
    <property type="protein sequence ID" value="CAG6780148.1"/>
    <property type="molecule type" value="Transcribed_RNA"/>
</dbReference>
<dbReference type="InterPro" id="IPR009069">
    <property type="entry name" value="Cys_alpha_HP_mot_SF"/>
</dbReference>
<sequence length="121" mass="14478">MSENKAEPKYYLEYKRNHARNQEAIDNNPCAKENDISMKCLDKNNYIKAKCEREFENYKICRKFWSAVARDRSDKGLPLKMTAEEREQAKADFKKEIETKIEIARKKFQEYNRLHGPQPRS</sequence>
<reference evidence="6" key="1">
    <citation type="submission" date="2021-05" db="EMBL/GenBank/DDBJ databases">
        <authorList>
            <person name="Alioto T."/>
            <person name="Alioto T."/>
            <person name="Gomez Garrido J."/>
        </authorList>
    </citation>
    <scope>NUCLEOTIDE SEQUENCE</scope>
</reference>
<proteinExistence type="inferred from homology"/>
<dbReference type="EMBL" id="HBUF01354972">
    <property type="protein sequence ID" value="CAG6716712.1"/>
    <property type="molecule type" value="Transcribed_RNA"/>
</dbReference>
<dbReference type="EMBL" id="HBUF01120434">
    <property type="protein sequence ID" value="CAG6642034.1"/>
    <property type="molecule type" value="Transcribed_RNA"/>
</dbReference>
<dbReference type="EMBL" id="HBUF01277441">
    <property type="protein sequence ID" value="CAG6686600.1"/>
    <property type="molecule type" value="Transcribed_RNA"/>
</dbReference>
<organism evidence="6">
    <name type="scientific">Cacopsylla melanoneura</name>
    <dbReference type="NCBI Taxonomy" id="428564"/>
    <lineage>
        <taxon>Eukaryota</taxon>
        <taxon>Metazoa</taxon>
        <taxon>Ecdysozoa</taxon>
        <taxon>Arthropoda</taxon>
        <taxon>Hexapoda</taxon>
        <taxon>Insecta</taxon>
        <taxon>Pterygota</taxon>
        <taxon>Neoptera</taxon>
        <taxon>Paraneoptera</taxon>
        <taxon>Hemiptera</taxon>
        <taxon>Sternorrhyncha</taxon>
        <taxon>Psylloidea</taxon>
        <taxon>Psyllidae</taxon>
        <taxon>Psyllinae</taxon>
        <taxon>Cacopsylla</taxon>
    </lineage>
</organism>
<dbReference type="SUPFAM" id="SSF47072">
    <property type="entry name" value="Cysteine alpha-hairpin motif"/>
    <property type="match status" value="1"/>
</dbReference>
<evidence type="ECO:0000256" key="5">
    <source>
        <dbReference type="ARBA" id="ARBA00039509"/>
    </source>
</evidence>
<dbReference type="EMBL" id="HBUF01617209">
    <property type="protein sequence ID" value="CAG6780152.1"/>
    <property type="molecule type" value="Transcribed_RNA"/>
</dbReference>
<dbReference type="PROSITE" id="PS51808">
    <property type="entry name" value="CHCH"/>
    <property type="match status" value="1"/>
</dbReference>
<protein>
    <recommendedName>
        <fullName evidence="5">Coiled-coil-helix-coiled-coil-helix domain-containing protein 7</fullName>
    </recommendedName>
</protein>
<evidence type="ECO:0000256" key="4">
    <source>
        <dbReference type="ARBA" id="ARBA00038205"/>
    </source>
</evidence>
<dbReference type="EMBL" id="HBUF01617204">
    <property type="protein sequence ID" value="CAG6780147.1"/>
    <property type="molecule type" value="Transcribed_RNA"/>
</dbReference>
<dbReference type="EMBL" id="HBUF01617208">
    <property type="protein sequence ID" value="CAG6780151.1"/>
    <property type="molecule type" value="Transcribed_RNA"/>
</dbReference>
<dbReference type="EMBL" id="HBUF01120433">
    <property type="protein sequence ID" value="CAG6642033.1"/>
    <property type="molecule type" value="Transcribed_RNA"/>
</dbReference>
<dbReference type="EMBL" id="HBUF01617203">
    <property type="protein sequence ID" value="CAG6780146.1"/>
    <property type="molecule type" value="Transcribed_RNA"/>
</dbReference>
<evidence type="ECO:0000256" key="2">
    <source>
        <dbReference type="ARBA" id="ARBA00023128"/>
    </source>
</evidence>
<dbReference type="Gene3D" id="1.10.287.1130">
    <property type="entry name" value="CytochromE C oxidase copper chaperone"/>
    <property type="match status" value="1"/>
</dbReference>
<keyword evidence="2" id="KW-0496">Mitochondrion</keyword>
<dbReference type="PANTHER" id="PTHR46811:SF1">
    <property type="entry name" value="COILED-COIL-HELIX-COILED-COIL-HELIX DOMAIN-CONTAINING PROTEIN 7"/>
    <property type="match status" value="1"/>
</dbReference>
<evidence type="ECO:0000256" key="1">
    <source>
        <dbReference type="ARBA" id="ARBA00004569"/>
    </source>
</evidence>
<evidence type="ECO:0000256" key="3">
    <source>
        <dbReference type="ARBA" id="ARBA00023157"/>
    </source>
</evidence>
<dbReference type="AlphaFoldDB" id="A0A8D9BBG0"/>
<keyword evidence="3" id="KW-1015">Disulfide bond</keyword>
<dbReference type="GO" id="GO:0005758">
    <property type="term" value="C:mitochondrial intermembrane space"/>
    <property type="evidence" value="ECO:0007669"/>
    <property type="project" value="UniProtKB-SubCell"/>
</dbReference>
<name>A0A8D9BBG0_9HEMI</name>
<dbReference type="PANTHER" id="PTHR46811">
    <property type="entry name" value="COILED-COIL-HELIX-COILED-COIL-HELIX DOMAIN-CONTAINING PROTEIN 7"/>
    <property type="match status" value="1"/>
</dbReference>
<dbReference type="EMBL" id="HBUF01617206">
    <property type="protein sequence ID" value="CAG6780149.1"/>
    <property type="molecule type" value="Transcribed_RNA"/>
</dbReference>
<comment type="similarity">
    <text evidence="4">Belongs to the CHCHD7 family.</text>
</comment>
<comment type="subcellular location">
    <subcellularLocation>
        <location evidence="1">Mitochondrion intermembrane space</location>
    </subcellularLocation>
</comment>
<dbReference type="GO" id="GO:0033108">
    <property type="term" value="P:mitochondrial respiratory chain complex assembly"/>
    <property type="evidence" value="ECO:0007669"/>
    <property type="project" value="TreeGrafter"/>
</dbReference>
<dbReference type="EMBL" id="HBUF01617207">
    <property type="protein sequence ID" value="CAG6780150.1"/>
    <property type="molecule type" value="Transcribed_RNA"/>
</dbReference>
<dbReference type="EMBL" id="HBUF01120435">
    <property type="protein sequence ID" value="CAG6642035.1"/>
    <property type="molecule type" value="Transcribed_RNA"/>
</dbReference>
<accession>A0A8D9BBG0</accession>